<evidence type="ECO:0000313" key="2">
    <source>
        <dbReference type="Proteomes" id="UP000828251"/>
    </source>
</evidence>
<dbReference type="AlphaFoldDB" id="A0A9D3WK72"/>
<comment type="caution">
    <text evidence="1">The sequence shown here is derived from an EMBL/GenBank/DDBJ whole genome shotgun (WGS) entry which is preliminary data.</text>
</comment>
<accession>A0A9D3WK72</accession>
<reference evidence="1 2" key="1">
    <citation type="journal article" date="2021" name="Plant Biotechnol. J.">
        <title>Multi-omics assisted identification of the key and species-specific regulatory components of drought-tolerant mechanisms in Gossypium stocksii.</title>
        <authorList>
            <person name="Yu D."/>
            <person name="Ke L."/>
            <person name="Zhang D."/>
            <person name="Wu Y."/>
            <person name="Sun Y."/>
            <person name="Mei J."/>
            <person name="Sun J."/>
            <person name="Sun Y."/>
        </authorList>
    </citation>
    <scope>NUCLEOTIDE SEQUENCE [LARGE SCALE GENOMIC DNA]</scope>
    <source>
        <strain evidence="2">cv. E1</strain>
        <tissue evidence="1">Leaf</tissue>
    </source>
</reference>
<evidence type="ECO:0000313" key="1">
    <source>
        <dbReference type="EMBL" id="KAH1130627.1"/>
    </source>
</evidence>
<dbReference type="EMBL" id="JAIQCV010000001">
    <property type="protein sequence ID" value="KAH1130627.1"/>
    <property type="molecule type" value="Genomic_DNA"/>
</dbReference>
<gene>
    <name evidence="1" type="ORF">J1N35_002005</name>
</gene>
<keyword evidence="2" id="KW-1185">Reference proteome</keyword>
<sequence length="110" mass="12568">MKEVPAFGEAKLKRQNNKSTWSFLTLELTLPTNLALASHEQGSSLQTWHATLSLQSLRELSSYDLIHARLTRAPLTSFSHELSLRTSCIPARSSTNYAYMRTFFFQVEFI</sequence>
<proteinExistence type="predicted"/>
<organism evidence="1 2">
    <name type="scientific">Gossypium stocksii</name>
    <dbReference type="NCBI Taxonomy" id="47602"/>
    <lineage>
        <taxon>Eukaryota</taxon>
        <taxon>Viridiplantae</taxon>
        <taxon>Streptophyta</taxon>
        <taxon>Embryophyta</taxon>
        <taxon>Tracheophyta</taxon>
        <taxon>Spermatophyta</taxon>
        <taxon>Magnoliopsida</taxon>
        <taxon>eudicotyledons</taxon>
        <taxon>Gunneridae</taxon>
        <taxon>Pentapetalae</taxon>
        <taxon>rosids</taxon>
        <taxon>malvids</taxon>
        <taxon>Malvales</taxon>
        <taxon>Malvaceae</taxon>
        <taxon>Malvoideae</taxon>
        <taxon>Gossypium</taxon>
    </lineage>
</organism>
<protein>
    <submittedName>
        <fullName evidence="1">Uncharacterized protein</fullName>
    </submittedName>
</protein>
<dbReference type="Proteomes" id="UP000828251">
    <property type="component" value="Unassembled WGS sequence"/>
</dbReference>
<name>A0A9D3WK72_9ROSI</name>